<organism evidence="1 2">
    <name type="scientific">Jaapia argillacea MUCL 33604</name>
    <dbReference type="NCBI Taxonomy" id="933084"/>
    <lineage>
        <taxon>Eukaryota</taxon>
        <taxon>Fungi</taxon>
        <taxon>Dikarya</taxon>
        <taxon>Basidiomycota</taxon>
        <taxon>Agaricomycotina</taxon>
        <taxon>Agaricomycetes</taxon>
        <taxon>Agaricomycetidae</taxon>
        <taxon>Jaapiales</taxon>
        <taxon>Jaapiaceae</taxon>
        <taxon>Jaapia</taxon>
    </lineage>
</organism>
<dbReference type="AlphaFoldDB" id="A0A067PDJ5"/>
<reference evidence="2" key="1">
    <citation type="journal article" date="2014" name="Proc. Natl. Acad. Sci. U.S.A.">
        <title>Extensive sampling of basidiomycete genomes demonstrates inadequacy of the white-rot/brown-rot paradigm for wood decay fungi.</title>
        <authorList>
            <person name="Riley R."/>
            <person name="Salamov A.A."/>
            <person name="Brown D.W."/>
            <person name="Nagy L.G."/>
            <person name="Floudas D."/>
            <person name="Held B.W."/>
            <person name="Levasseur A."/>
            <person name="Lombard V."/>
            <person name="Morin E."/>
            <person name="Otillar R."/>
            <person name="Lindquist E.A."/>
            <person name="Sun H."/>
            <person name="LaButti K.M."/>
            <person name="Schmutz J."/>
            <person name="Jabbour D."/>
            <person name="Luo H."/>
            <person name="Baker S.E."/>
            <person name="Pisabarro A.G."/>
            <person name="Walton J.D."/>
            <person name="Blanchette R.A."/>
            <person name="Henrissat B."/>
            <person name="Martin F."/>
            <person name="Cullen D."/>
            <person name="Hibbett D.S."/>
            <person name="Grigoriev I.V."/>
        </authorList>
    </citation>
    <scope>NUCLEOTIDE SEQUENCE [LARGE SCALE GENOMIC DNA]</scope>
    <source>
        <strain evidence="2">MUCL 33604</strain>
    </source>
</reference>
<accession>A0A067PDJ5</accession>
<evidence type="ECO:0000313" key="1">
    <source>
        <dbReference type="EMBL" id="KDQ52948.1"/>
    </source>
</evidence>
<protein>
    <submittedName>
        <fullName evidence="1">Uncharacterized protein</fullName>
    </submittedName>
</protein>
<sequence length="354" mass="40600">MIHHKLLFCDADDLFNQGDFEGARQLHVEAIAALTDNAFTIPIPAKDGGVRSEDYIRLGESVLCLSLLESYNAIAICCVKLNQREMALDWLEEVKVLVRNISLSLDEPIFGNLSSDWKGHHLDNRSYYSHLLTAAHTGAVIFYELGNTANVVHRRWTTQGTMTNLPDKYDQTGINDFTHYRKLDEFLKLRHPEPRLVTRLEVIDDTLQVRGSWQKIDTRKAGGIPGRHGFASFVWKGRLYVAGGEKSPQHDAYRDFWYINLRDPESGWHALPPYPVPEQQTDKFLGFSMAVHEDRAYLFTGRPVLDYFDLVAETWGQTRLFYKRDQEGSWPYKTMYLSDCAMVIVKGKIYVFGG</sequence>
<dbReference type="OrthoDB" id="432528at2759"/>
<dbReference type="HOGENOM" id="CLU_783168_0_0_1"/>
<name>A0A067PDJ5_9AGAM</name>
<proteinExistence type="predicted"/>
<evidence type="ECO:0000313" key="2">
    <source>
        <dbReference type="Proteomes" id="UP000027265"/>
    </source>
</evidence>
<keyword evidence="2" id="KW-1185">Reference proteome</keyword>
<dbReference type="Proteomes" id="UP000027265">
    <property type="component" value="Unassembled WGS sequence"/>
</dbReference>
<dbReference type="SUPFAM" id="SSF117281">
    <property type="entry name" value="Kelch motif"/>
    <property type="match status" value="1"/>
</dbReference>
<dbReference type="InParanoid" id="A0A067PDJ5"/>
<dbReference type="Gene3D" id="2.120.10.80">
    <property type="entry name" value="Kelch-type beta propeller"/>
    <property type="match status" value="1"/>
</dbReference>
<dbReference type="InterPro" id="IPR015915">
    <property type="entry name" value="Kelch-typ_b-propeller"/>
</dbReference>
<dbReference type="InterPro" id="IPR011990">
    <property type="entry name" value="TPR-like_helical_dom_sf"/>
</dbReference>
<dbReference type="SUPFAM" id="SSF48452">
    <property type="entry name" value="TPR-like"/>
    <property type="match status" value="1"/>
</dbReference>
<gene>
    <name evidence="1" type="ORF">JAAARDRAFT_137729</name>
</gene>
<dbReference type="EMBL" id="KL197736">
    <property type="protein sequence ID" value="KDQ52948.1"/>
    <property type="molecule type" value="Genomic_DNA"/>
</dbReference>